<keyword evidence="7 10" id="KW-1133">Transmembrane helix</keyword>
<evidence type="ECO:0000256" key="7">
    <source>
        <dbReference type="ARBA" id="ARBA00022989"/>
    </source>
</evidence>
<evidence type="ECO:0000256" key="4">
    <source>
        <dbReference type="ARBA" id="ARBA00022475"/>
    </source>
</evidence>
<comment type="similarity">
    <text evidence="2 10">Belongs to the SecG family.</text>
</comment>
<evidence type="ECO:0000256" key="1">
    <source>
        <dbReference type="ARBA" id="ARBA00004651"/>
    </source>
</evidence>
<keyword evidence="8 10" id="KW-0811">Translocation</keyword>
<comment type="subcellular location">
    <subcellularLocation>
        <location evidence="1 10">Cell membrane</location>
        <topology evidence="1 10">Multi-pass membrane protein</topology>
    </subcellularLocation>
</comment>
<organism evidence="11 12">
    <name type="scientific">candidate division WOR-1 bacterium RIFOXYC12_FULL_54_18</name>
    <dbReference type="NCBI Taxonomy" id="1802584"/>
    <lineage>
        <taxon>Bacteria</taxon>
        <taxon>Bacillati</taxon>
        <taxon>Saganbacteria</taxon>
    </lineage>
</organism>
<comment type="caution">
    <text evidence="11">The sequence shown here is derived from an EMBL/GenBank/DDBJ whole genome shotgun (WGS) entry which is preliminary data.</text>
</comment>
<dbReference type="GO" id="GO:0015450">
    <property type="term" value="F:protein-transporting ATPase activity"/>
    <property type="evidence" value="ECO:0007669"/>
    <property type="project" value="UniProtKB-UniRule"/>
</dbReference>
<evidence type="ECO:0000256" key="6">
    <source>
        <dbReference type="ARBA" id="ARBA00022927"/>
    </source>
</evidence>
<dbReference type="NCBIfam" id="TIGR00810">
    <property type="entry name" value="secG"/>
    <property type="match status" value="1"/>
</dbReference>
<dbReference type="Proteomes" id="UP000178602">
    <property type="component" value="Unassembled WGS sequence"/>
</dbReference>
<keyword evidence="3 10" id="KW-0813">Transport</keyword>
<evidence type="ECO:0000313" key="12">
    <source>
        <dbReference type="Proteomes" id="UP000178602"/>
    </source>
</evidence>
<dbReference type="GO" id="GO:0009306">
    <property type="term" value="P:protein secretion"/>
    <property type="evidence" value="ECO:0007669"/>
    <property type="project" value="UniProtKB-UniRule"/>
</dbReference>
<evidence type="ECO:0000256" key="3">
    <source>
        <dbReference type="ARBA" id="ARBA00022448"/>
    </source>
</evidence>
<dbReference type="AlphaFoldDB" id="A0A1F4T528"/>
<protein>
    <recommendedName>
        <fullName evidence="10">Protein-export membrane protein SecG</fullName>
    </recommendedName>
</protein>
<dbReference type="PANTHER" id="PTHR34182">
    <property type="entry name" value="PROTEIN-EXPORT MEMBRANE PROTEIN SECG"/>
    <property type="match status" value="1"/>
</dbReference>
<dbReference type="PANTHER" id="PTHR34182:SF1">
    <property type="entry name" value="PROTEIN-EXPORT MEMBRANE PROTEIN SECG"/>
    <property type="match status" value="1"/>
</dbReference>
<keyword evidence="5 10" id="KW-0812">Transmembrane</keyword>
<sequence length="73" mass="7607">MTGLLIFLQISSGILLVLAVLLHTAKGEGLGGIGGTARIFGTPKGMEEGLDRITWGLAGAFMLFSIFLAMLKA</sequence>
<comment type="caution">
    <text evidence="10">Lacks conserved residue(s) required for the propagation of feature annotation.</text>
</comment>
<keyword evidence="6 10" id="KW-0653">Protein transport</keyword>
<gene>
    <name evidence="11" type="ORF">A3K49_01320</name>
</gene>
<evidence type="ECO:0000256" key="9">
    <source>
        <dbReference type="ARBA" id="ARBA00023136"/>
    </source>
</evidence>
<evidence type="ECO:0000256" key="10">
    <source>
        <dbReference type="RuleBase" id="RU365087"/>
    </source>
</evidence>
<evidence type="ECO:0000256" key="8">
    <source>
        <dbReference type="ARBA" id="ARBA00023010"/>
    </source>
</evidence>
<proteinExistence type="inferred from homology"/>
<evidence type="ECO:0000313" key="11">
    <source>
        <dbReference type="EMBL" id="OGC27647.1"/>
    </source>
</evidence>
<name>A0A1F4T528_UNCSA</name>
<comment type="function">
    <text evidence="10">Involved in protein export. Participates in an early event of protein translocation.</text>
</comment>
<dbReference type="GO" id="GO:0043952">
    <property type="term" value="P:protein transport by the Sec complex"/>
    <property type="evidence" value="ECO:0007669"/>
    <property type="project" value="TreeGrafter"/>
</dbReference>
<evidence type="ECO:0000256" key="2">
    <source>
        <dbReference type="ARBA" id="ARBA00008445"/>
    </source>
</evidence>
<dbReference type="InterPro" id="IPR004692">
    <property type="entry name" value="SecG"/>
</dbReference>
<accession>A0A1F4T528</accession>
<reference evidence="11 12" key="1">
    <citation type="journal article" date="2016" name="Nat. Commun.">
        <title>Thousands of microbial genomes shed light on interconnected biogeochemical processes in an aquifer system.</title>
        <authorList>
            <person name="Anantharaman K."/>
            <person name="Brown C.T."/>
            <person name="Hug L.A."/>
            <person name="Sharon I."/>
            <person name="Castelle C.J."/>
            <person name="Probst A.J."/>
            <person name="Thomas B.C."/>
            <person name="Singh A."/>
            <person name="Wilkins M.J."/>
            <person name="Karaoz U."/>
            <person name="Brodie E.L."/>
            <person name="Williams K.H."/>
            <person name="Hubbard S.S."/>
            <person name="Banfield J.F."/>
        </authorList>
    </citation>
    <scope>NUCLEOTIDE SEQUENCE [LARGE SCALE GENOMIC DNA]</scope>
</reference>
<dbReference type="GO" id="GO:0065002">
    <property type="term" value="P:intracellular protein transmembrane transport"/>
    <property type="evidence" value="ECO:0007669"/>
    <property type="project" value="TreeGrafter"/>
</dbReference>
<dbReference type="EMBL" id="MEUG01000001">
    <property type="protein sequence ID" value="OGC27647.1"/>
    <property type="molecule type" value="Genomic_DNA"/>
</dbReference>
<evidence type="ECO:0000256" key="5">
    <source>
        <dbReference type="ARBA" id="ARBA00022692"/>
    </source>
</evidence>
<dbReference type="Pfam" id="PF03840">
    <property type="entry name" value="SecG"/>
    <property type="match status" value="1"/>
</dbReference>
<dbReference type="GO" id="GO:0005886">
    <property type="term" value="C:plasma membrane"/>
    <property type="evidence" value="ECO:0007669"/>
    <property type="project" value="UniProtKB-SubCell"/>
</dbReference>
<feature type="transmembrane region" description="Helical" evidence="10">
    <location>
        <begin position="53"/>
        <end position="71"/>
    </location>
</feature>
<keyword evidence="4 10" id="KW-1003">Cell membrane</keyword>
<keyword evidence="9 10" id="KW-0472">Membrane</keyword>